<dbReference type="Pfam" id="PF03547">
    <property type="entry name" value="Mem_trans"/>
    <property type="match status" value="1"/>
</dbReference>
<dbReference type="Gene3D" id="1.20.1530.20">
    <property type="match status" value="1"/>
</dbReference>
<feature type="transmembrane region" description="Helical" evidence="8">
    <location>
        <begin position="228"/>
        <end position="251"/>
    </location>
</feature>
<dbReference type="GO" id="GO:0005886">
    <property type="term" value="C:plasma membrane"/>
    <property type="evidence" value="ECO:0007669"/>
    <property type="project" value="UniProtKB-SubCell"/>
</dbReference>
<evidence type="ECO:0000256" key="2">
    <source>
        <dbReference type="ARBA" id="ARBA00010145"/>
    </source>
</evidence>
<feature type="transmembrane region" description="Helical" evidence="8">
    <location>
        <begin position="65"/>
        <end position="88"/>
    </location>
</feature>
<evidence type="ECO:0000256" key="1">
    <source>
        <dbReference type="ARBA" id="ARBA00004651"/>
    </source>
</evidence>
<name>A0A7Y0E3M1_9PROT</name>
<evidence type="ECO:0000256" key="4">
    <source>
        <dbReference type="ARBA" id="ARBA00022475"/>
    </source>
</evidence>
<dbReference type="InterPro" id="IPR038770">
    <property type="entry name" value="Na+/solute_symporter_sf"/>
</dbReference>
<dbReference type="InterPro" id="IPR004776">
    <property type="entry name" value="Mem_transp_PIN-like"/>
</dbReference>
<feature type="transmembrane region" description="Helical" evidence="8">
    <location>
        <begin position="6"/>
        <end position="22"/>
    </location>
</feature>
<dbReference type="AlphaFoldDB" id="A0A7Y0E3M1"/>
<reference evidence="9 10" key="1">
    <citation type="submission" date="2020-04" db="EMBL/GenBank/DDBJ databases">
        <title>Rhodospirillaceae bacterium KN72 isolated from deep sea.</title>
        <authorList>
            <person name="Zhang D.-C."/>
        </authorList>
    </citation>
    <scope>NUCLEOTIDE SEQUENCE [LARGE SCALE GENOMIC DNA]</scope>
    <source>
        <strain evidence="9 10">KN72</strain>
    </source>
</reference>
<evidence type="ECO:0000313" key="9">
    <source>
        <dbReference type="EMBL" id="NMM45841.1"/>
    </source>
</evidence>
<comment type="caution">
    <text evidence="9">The sequence shown here is derived from an EMBL/GenBank/DDBJ whole genome shotgun (WGS) entry which is preliminary data.</text>
</comment>
<comment type="similarity">
    <text evidence="2">Belongs to the auxin efflux carrier (TC 2.A.69) family.</text>
</comment>
<feature type="transmembrane region" description="Helical" evidence="8">
    <location>
        <begin position="95"/>
        <end position="119"/>
    </location>
</feature>
<keyword evidence="4" id="KW-1003">Cell membrane</keyword>
<evidence type="ECO:0000256" key="8">
    <source>
        <dbReference type="SAM" id="Phobius"/>
    </source>
</evidence>
<organism evidence="9 10">
    <name type="scientific">Pacificispira spongiicola</name>
    <dbReference type="NCBI Taxonomy" id="2729598"/>
    <lineage>
        <taxon>Bacteria</taxon>
        <taxon>Pseudomonadati</taxon>
        <taxon>Pseudomonadota</taxon>
        <taxon>Alphaproteobacteria</taxon>
        <taxon>Rhodospirillales</taxon>
        <taxon>Rhodospirillaceae</taxon>
        <taxon>Pacificispira</taxon>
    </lineage>
</organism>
<accession>A0A7Y0E3M1</accession>
<keyword evidence="3" id="KW-0813">Transport</keyword>
<proteinExistence type="inferred from homology"/>
<feature type="transmembrane region" description="Helical" evidence="8">
    <location>
        <begin position="125"/>
        <end position="146"/>
    </location>
</feature>
<dbReference type="EMBL" id="JABBNT010000004">
    <property type="protein sequence ID" value="NMM45841.1"/>
    <property type="molecule type" value="Genomic_DNA"/>
</dbReference>
<protein>
    <submittedName>
        <fullName evidence="9">AEC family transporter</fullName>
    </submittedName>
</protein>
<dbReference type="GO" id="GO:0055085">
    <property type="term" value="P:transmembrane transport"/>
    <property type="evidence" value="ECO:0007669"/>
    <property type="project" value="InterPro"/>
</dbReference>
<evidence type="ECO:0000256" key="5">
    <source>
        <dbReference type="ARBA" id="ARBA00022692"/>
    </source>
</evidence>
<feature type="transmembrane region" description="Helical" evidence="8">
    <location>
        <begin position="289"/>
        <end position="309"/>
    </location>
</feature>
<keyword evidence="6 8" id="KW-1133">Transmembrane helix</keyword>
<comment type="subcellular location">
    <subcellularLocation>
        <location evidence="1">Cell membrane</location>
        <topology evidence="1">Multi-pass membrane protein</topology>
    </subcellularLocation>
</comment>
<keyword evidence="5 8" id="KW-0812">Transmembrane</keyword>
<evidence type="ECO:0000256" key="6">
    <source>
        <dbReference type="ARBA" id="ARBA00022989"/>
    </source>
</evidence>
<evidence type="ECO:0000256" key="3">
    <source>
        <dbReference type="ARBA" id="ARBA00022448"/>
    </source>
</evidence>
<evidence type="ECO:0000256" key="7">
    <source>
        <dbReference type="ARBA" id="ARBA00023136"/>
    </source>
</evidence>
<feature type="transmembrane region" description="Helical" evidence="8">
    <location>
        <begin position="34"/>
        <end position="53"/>
    </location>
</feature>
<dbReference type="PANTHER" id="PTHR36838:SF3">
    <property type="entry name" value="TRANSPORTER AUXIN EFFLUX CARRIER EC FAMILY"/>
    <property type="match status" value="1"/>
</dbReference>
<dbReference type="Proteomes" id="UP000539372">
    <property type="component" value="Unassembled WGS sequence"/>
</dbReference>
<feature type="transmembrane region" description="Helical" evidence="8">
    <location>
        <begin position="257"/>
        <end position="277"/>
    </location>
</feature>
<evidence type="ECO:0000313" key="10">
    <source>
        <dbReference type="Proteomes" id="UP000539372"/>
    </source>
</evidence>
<feature type="transmembrane region" description="Helical" evidence="8">
    <location>
        <begin position="167"/>
        <end position="187"/>
    </location>
</feature>
<dbReference type="PANTHER" id="PTHR36838">
    <property type="entry name" value="AUXIN EFFLUX CARRIER FAMILY PROTEIN"/>
    <property type="match status" value="1"/>
</dbReference>
<dbReference type="RefSeq" id="WP_169626217.1">
    <property type="nucleotide sequence ID" value="NZ_JABBNT010000004.1"/>
</dbReference>
<keyword evidence="7 8" id="KW-0472">Membrane</keyword>
<feature type="transmembrane region" description="Helical" evidence="8">
    <location>
        <begin position="199"/>
        <end position="216"/>
    </location>
</feature>
<gene>
    <name evidence="9" type="ORF">HH303_15195</name>
</gene>
<sequence>MDVLINILFPIFGIAMIGYFAARMGWLSSSAESGISGFVFNYAVPLMLFRTIARTDLPDSIPWDLFLSYYLPAIAVYAFGLFLARFAFGRDWMGAVLTGMGCAFSNTVFLGLPVILLAYGEKAALPFFLILSVHGLILLSGTTVLIEIVRSGEGGLSRVPIQVATGLIRNPILIGLVAGMVTNLAGWTLPLPLDRITETMQGAVLPCALFTLGASLKRYGVAGRVVQSVLLVSLKLAIFPALVYLFGTYLFDLDPNWVQIAVLTAAQPTGVMVFIFSQRSGTAQALSTTSIFLSTVGSVVTLWVILTLFHRASGL</sequence>
<keyword evidence="10" id="KW-1185">Reference proteome</keyword>